<dbReference type="SUPFAM" id="SSF52540">
    <property type="entry name" value="P-loop containing nucleoside triphosphate hydrolases"/>
    <property type="match status" value="1"/>
</dbReference>
<dbReference type="Pfam" id="PF13191">
    <property type="entry name" value="AAA_16"/>
    <property type="match status" value="1"/>
</dbReference>
<gene>
    <name evidence="4" type="ORF">DI603_04770</name>
</gene>
<sequence length="916" mass="97942">MRAPLSRGRIRQLDAVARQRPLPVARRPCVKGAVMVLLERAEVLEQAAEALARARAGRGSVLLLSGEAGIGKTRLISALLAAEQGGRLRVLQGRCEDGLAPEPLGPLQEMVAAAPGLARVQSLLERQAGVADVAAALLEALAMPHQPTLLIVEDLHWADDATLDLLRHLARRIARLPVLLVLSCRDDALAADHALARLLGELPAEVCDRVALRRLSAQAVAALCGAAGWSAAGVFELTGGQPFFTAELLACPEPEARAAMPATSDAAAWLRLGGLTAEGRELLETLCVVPGAVSQAQIEALWPGAEPLLRACEAARALQCRGDRWAFRHELVRQALLTRLSPGQQRLHHAAWLDAGLRSAQRGAGVGALARLAHHAAEAGDAERLLDLAPRAAAQASAVGAHGQAAVLLGAALLVAGTAAPALQAQLQESWAEAAGREPGQAAEVIAARHRALVLWQRAGRIDKVAMNLRCLSRLHWLQGEAALAEQHAAQAVELLQQRPPGEELAWAYANRAQLHLLQDRFEPARLWGERAIALATRLGQREVLSHALNTVGSAQLFAGSNEGEAQLERSLQLALQAGFHEQVARAYCNGAEHAVVFKAFDRAQRWLTDGVAYVRRFDLDVWTAYLLGLQAQLRLKQGRLDEALALAAEVLALPRLSTVMTLPALSVRVLVGLRRGRPEAEAMADEALTIALASQQRHRILPLLLARAEAAWLTGDVAAARSWLTREATQPLGVGLDTNPWSAGALAVWRVRLGEPADLANERVATPWLLELQGQAAAAAQQWLALGLPYEAAMARLQQAIQGDEPQTALDDARRLLTPLGVRPALQAGQALAQRLGLRWAEVGDAGAMPGPRELTPHEHEVLALLAQGLGNADIASRLGLGRRTVERHVSTVLVKLGAQGRSQAVTMAWRDQPR</sequence>
<dbReference type="SMART" id="SM00421">
    <property type="entry name" value="HTH_LUXR"/>
    <property type="match status" value="1"/>
</dbReference>
<dbReference type="Proteomes" id="UP000249633">
    <property type="component" value="Unassembled WGS sequence"/>
</dbReference>
<dbReference type="Pfam" id="PF13424">
    <property type="entry name" value="TPR_12"/>
    <property type="match status" value="1"/>
</dbReference>
<dbReference type="PROSITE" id="PS50043">
    <property type="entry name" value="HTH_LUXR_2"/>
    <property type="match status" value="1"/>
</dbReference>
<dbReference type="SUPFAM" id="SSF46894">
    <property type="entry name" value="C-terminal effector domain of the bipartite response regulators"/>
    <property type="match status" value="1"/>
</dbReference>
<proteinExistence type="predicted"/>
<dbReference type="InterPro" id="IPR000792">
    <property type="entry name" value="Tscrpt_reg_LuxR_C"/>
</dbReference>
<evidence type="ECO:0000256" key="2">
    <source>
        <dbReference type="ARBA" id="ARBA00022840"/>
    </source>
</evidence>
<evidence type="ECO:0000313" key="5">
    <source>
        <dbReference type="Proteomes" id="UP000249633"/>
    </source>
</evidence>
<protein>
    <submittedName>
        <fullName evidence="4">LuxR family transcriptional regulator</fullName>
    </submittedName>
</protein>
<dbReference type="EMBL" id="QFOD01000003">
    <property type="protein sequence ID" value="PZP35190.1"/>
    <property type="molecule type" value="Genomic_DNA"/>
</dbReference>
<dbReference type="PRINTS" id="PR00038">
    <property type="entry name" value="HTHLUXR"/>
</dbReference>
<evidence type="ECO:0000259" key="3">
    <source>
        <dbReference type="PROSITE" id="PS50043"/>
    </source>
</evidence>
<dbReference type="InterPro" id="IPR027417">
    <property type="entry name" value="P-loop_NTPase"/>
</dbReference>
<keyword evidence="1" id="KW-0547">Nucleotide-binding</keyword>
<feature type="domain" description="HTH luxR-type" evidence="3">
    <location>
        <begin position="849"/>
        <end position="914"/>
    </location>
</feature>
<dbReference type="InterPro" id="IPR036388">
    <property type="entry name" value="WH-like_DNA-bd_sf"/>
</dbReference>
<accession>A0A2W5E2D0</accession>
<dbReference type="GO" id="GO:0004016">
    <property type="term" value="F:adenylate cyclase activity"/>
    <property type="evidence" value="ECO:0007669"/>
    <property type="project" value="TreeGrafter"/>
</dbReference>
<keyword evidence="2" id="KW-0067">ATP-binding</keyword>
<dbReference type="GO" id="GO:0006355">
    <property type="term" value="P:regulation of DNA-templated transcription"/>
    <property type="evidence" value="ECO:0007669"/>
    <property type="project" value="InterPro"/>
</dbReference>
<name>A0A2W5E2D0_9BURK</name>
<reference evidence="4 5" key="1">
    <citation type="submission" date="2017-08" db="EMBL/GenBank/DDBJ databases">
        <title>Infants hospitalized years apart are colonized by the same room-sourced microbial strains.</title>
        <authorList>
            <person name="Brooks B."/>
            <person name="Olm M.R."/>
            <person name="Firek B.A."/>
            <person name="Baker R."/>
            <person name="Thomas B.C."/>
            <person name="Morowitz M.J."/>
            <person name="Banfield J.F."/>
        </authorList>
    </citation>
    <scope>NUCLEOTIDE SEQUENCE [LARGE SCALE GENOMIC DNA]</scope>
    <source>
        <strain evidence="4">S2_012_000_R2_81</strain>
    </source>
</reference>
<dbReference type="GO" id="GO:0003677">
    <property type="term" value="F:DNA binding"/>
    <property type="evidence" value="ECO:0007669"/>
    <property type="project" value="InterPro"/>
</dbReference>
<dbReference type="Gene3D" id="1.10.10.10">
    <property type="entry name" value="Winged helix-like DNA-binding domain superfamily/Winged helix DNA-binding domain"/>
    <property type="match status" value="1"/>
</dbReference>
<evidence type="ECO:0000256" key="1">
    <source>
        <dbReference type="ARBA" id="ARBA00022741"/>
    </source>
</evidence>
<organism evidence="4 5">
    <name type="scientific">Roseateles depolymerans</name>
    <dbReference type="NCBI Taxonomy" id="76731"/>
    <lineage>
        <taxon>Bacteria</taxon>
        <taxon>Pseudomonadati</taxon>
        <taxon>Pseudomonadota</taxon>
        <taxon>Betaproteobacteria</taxon>
        <taxon>Burkholderiales</taxon>
        <taxon>Sphaerotilaceae</taxon>
        <taxon>Roseateles</taxon>
    </lineage>
</organism>
<dbReference type="AlphaFoldDB" id="A0A2W5E2D0"/>
<dbReference type="PANTHER" id="PTHR16305:SF35">
    <property type="entry name" value="TRANSCRIPTIONAL ACTIVATOR DOMAIN"/>
    <property type="match status" value="1"/>
</dbReference>
<dbReference type="InterPro" id="IPR011990">
    <property type="entry name" value="TPR-like_helical_dom_sf"/>
</dbReference>
<dbReference type="Gene3D" id="1.25.40.10">
    <property type="entry name" value="Tetratricopeptide repeat domain"/>
    <property type="match status" value="2"/>
</dbReference>
<dbReference type="PANTHER" id="PTHR16305">
    <property type="entry name" value="TESTICULAR SOLUBLE ADENYLYL CYCLASE"/>
    <property type="match status" value="1"/>
</dbReference>
<dbReference type="InterPro" id="IPR041664">
    <property type="entry name" value="AAA_16"/>
</dbReference>
<dbReference type="GO" id="GO:0005524">
    <property type="term" value="F:ATP binding"/>
    <property type="evidence" value="ECO:0007669"/>
    <property type="project" value="UniProtKB-KW"/>
</dbReference>
<dbReference type="Pfam" id="PF00196">
    <property type="entry name" value="GerE"/>
    <property type="match status" value="1"/>
</dbReference>
<evidence type="ECO:0000313" key="4">
    <source>
        <dbReference type="EMBL" id="PZP35190.1"/>
    </source>
</evidence>
<comment type="caution">
    <text evidence="4">The sequence shown here is derived from an EMBL/GenBank/DDBJ whole genome shotgun (WGS) entry which is preliminary data.</text>
</comment>
<dbReference type="GO" id="GO:0005737">
    <property type="term" value="C:cytoplasm"/>
    <property type="evidence" value="ECO:0007669"/>
    <property type="project" value="TreeGrafter"/>
</dbReference>
<dbReference type="CDD" id="cd06170">
    <property type="entry name" value="LuxR_C_like"/>
    <property type="match status" value="1"/>
</dbReference>
<dbReference type="SUPFAM" id="SSF48452">
    <property type="entry name" value="TPR-like"/>
    <property type="match status" value="1"/>
</dbReference>
<dbReference type="InterPro" id="IPR016032">
    <property type="entry name" value="Sig_transdc_resp-reg_C-effctor"/>
</dbReference>